<evidence type="ECO:0000256" key="2">
    <source>
        <dbReference type="SAM" id="SignalP"/>
    </source>
</evidence>
<name>A0ABD0JJK9_9CAEN</name>
<evidence type="ECO:0000313" key="5">
    <source>
        <dbReference type="Proteomes" id="UP001519460"/>
    </source>
</evidence>
<dbReference type="PROSITE" id="PS50948">
    <property type="entry name" value="PAN"/>
    <property type="match status" value="1"/>
</dbReference>
<comment type="caution">
    <text evidence="4">The sequence shown here is derived from an EMBL/GenBank/DDBJ whole genome shotgun (WGS) entry which is preliminary data.</text>
</comment>
<evidence type="ECO:0000313" key="4">
    <source>
        <dbReference type="EMBL" id="KAK7474647.1"/>
    </source>
</evidence>
<protein>
    <recommendedName>
        <fullName evidence="3">Apple domain-containing protein</fullName>
    </recommendedName>
</protein>
<accession>A0ABD0JJK9</accession>
<dbReference type="Proteomes" id="UP001519460">
    <property type="component" value="Unassembled WGS sequence"/>
</dbReference>
<reference evidence="4 5" key="1">
    <citation type="journal article" date="2023" name="Sci. Data">
        <title>Genome assembly of the Korean intertidal mud-creeper Batillaria attramentaria.</title>
        <authorList>
            <person name="Patra A.K."/>
            <person name="Ho P.T."/>
            <person name="Jun S."/>
            <person name="Lee S.J."/>
            <person name="Kim Y."/>
            <person name="Won Y.J."/>
        </authorList>
    </citation>
    <scope>NUCLEOTIDE SEQUENCE [LARGE SCALE GENOMIC DNA]</scope>
    <source>
        <strain evidence="4">Wonlab-2016</strain>
    </source>
</reference>
<keyword evidence="2" id="KW-0732">Signal</keyword>
<dbReference type="InterPro" id="IPR003609">
    <property type="entry name" value="Pan_app"/>
</dbReference>
<dbReference type="EMBL" id="JACVVK020000430">
    <property type="protein sequence ID" value="KAK7474647.1"/>
    <property type="molecule type" value="Genomic_DNA"/>
</dbReference>
<feature type="signal peptide" evidence="2">
    <location>
        <begin position="1"/>
        <end position="23"/>
    </location>
</feature>
<feature type="chain" id="PRO_5044797624" description="Apple domain-containing protein" evidence="2">
    <location>
        <begin position="24"/>
        <end position="347"/>
    </location>
</feature>
<feature type="domain" description="Apple" evidence="3">
    <location>
        <begin position="262"/>
        <end position="346"/>
    </location>
</feature>
<proteinExistence type="predicted"/>
<feature type="coiled-coil region" evidence="1">
    <location>
        <begin position="37"/>
        <end position="64"/>
    </location>
</feature>
<dbReference type="AlphaFoldDB" id="A0ABD0JJK9"/>
<evidence type="ECO:0000256" key="1">
    <source>
        <dbReference type="SAM" id="Coils"/>
    </source>
</evidence>
<feature type="coiled-coil region" evidence="1">
    <location>
        <begin position="221"/>
        <end position="248"/>
    </location>
</feature>
<dbReference type="SUPFAM" id="SSF57414">
    <property type="entry name" value="Hairpin loop containing domain-like"/>
    <property type="match status" value="1"/>
</dbReference>
<evidence type="ECO:0000259" key="3">
    <source>
        <dbReference type="PROSITE" id="PS50948"/>
    </source>
</evidence>
<keyword evidence="5" id="KW-1185">Reference proteome</keyword>
<organism evidence="4 5">
    <name type="scientific">Batillaria attramentaria</name>
    <dbReference type="NCBI Taxonomy" id="370345"/>
    <lineage>
        <taxon>Eukaryota</taxon>
        <taxon>Metazoa</taxon>
        <taxon>Spiralia</taxon>
        <taxon>Lophotrochozoa</taxon>
        <taxon>Mollusca</taxon>
        <taxon>Gastropoda</taxon>
        <taxon>Caenogastropoda</taxon>
        <taxon>Sorbeoconcha</taxon>
        <taxon>Cerithioidea</taxon>
        <taxon>Batillariidae</taxon>
        <taxon>Batillaria</taxon>
    </lineage>
</organism>
<dbReference type="Pfam" id="PF00024">
    <property type="entry name" value="PAN_1"/>
    <property type="match status" value="1"/>
</dbReference>
<gene>
    <name evidence="4" type="ORF">BaRGS_00034126</name>
</gene>
<keyword evidence="1" id="KW-0175">Coiled coil</keyword>
<sequence length="347" mass="39049">MMPTCSFCLVSLLLATTTLTCSGAYDVTNTDELWKKVERLTDTSDTLNDQLHNLTRDVSEHTRRLDDMAGSMFPKTYACSHRSMLPRVEVPLGRLIFLQADVHTGPAMFPRTYVPTGRQHFHRLMFPQTYVPTGRCSHRLMFPQVDVPTTCSHRSMFPHTSCVLFHACAFEKVPVLTGSVVVLCVLRPMEPDSPATLPVREAWLSALEALVTRLVDNTDAMDSVRAQVQTLTTDTQNMEQQLLDMRAQGDNLTLEIQRRTVCSYTDLQPTFIKYPDCVISGYNMLSFPSSLEECLSRCAANPRCRTVDYPQAGGTCYLQPVTALDVNMASEWQTASSTYDNYQRTCL</sequence>
<dbReference type="Gene3D" id="3.50.4.10">
    <property type="entry name" value="Hepatocyte Growth Factor"/>
    <property type="match status" value="1"/>
</dbReference>